<organism evidence="1 2">
    <name type="scientific">Zostera marina</name>
    <name type="common">Eelgrass</name>
    <dbReference type="NCBI Taxonomy" id="29655"/>
    <lineage>
        <taxon>Eukaryota</taxon>
        <taxon>Viridiplantae</taxon>
        <taxon>Streptophyta</taxon>
        <taxon>Embryophyta</taxon>
        <taxon>Tracheophyta</taxon>
        <taxon>Spermatophyta</taxon>
        <taxon>Magnoliopsida</taxon>
        <taxon>Liliopsida</taxon>
        <taxon>Zosteraceae</taxon>
        <taxon>Zostera</taxon>
    </lineage>
</organism>
<dbReference type="GO" id="GO:0008289">
    <property type="term" value="F:lipid binding"/>
    <property type="evidence" value="ECO:0007669"/>
    <property type="project" value="InterPro"/>
</dbReference>
<comment type="caution">
    <text evidence="1">The sequence shown here is derived from an EMBL/GenBank/DDBJ whole genome shotgun (WGS) entry which is preliminary data.</text>
</comment>
<evidence type="ECO:0000313" key="2">
    <source>
        <dbReference type="Proteomes" id="UP000036987"/>
    </source>
</evidence>
<dbReference type="Gene3D" id="3.40.525.10">
    <property type="entry name" value="CRAL-TRIO lipid binding domain"/>
    <property type="match status" value="1"/>
</dbReference>
<dbReference type="STRING" id="29655.A0A0K9PV76"/>
<protein>
    <recommendedName>
        <fullName evidence="3">CRAL-TRIO domain-containing protein</fullName>
    </recommendedName>
</protein>
<gene>
    <name evidence="1" type="ORF">ZOSMA_158G00210</name>
</gene>
<evidence type="ECO:0008006" key="3">
    <source>
        <dbReference type="Google" id="ProtNLM"/>
    </source>
</evidence>
<proteinExistence type="predicted"/>
<dbReference type="AlphaFoldDB" id="A0A0K9PV76"/>
<dbReference type="PANTHER" id="PTHR45932:SF4">
    <property type="entry name" value="PATELLIN-6"/>
    <property type="match status" value="1"/>
</dbReference>
<dbReference type="InterPro" id="IPR036865">
    <property type="entry name" value="CRAL-TRIO_dom_sf"/>
</dbReference>
<sequence length="62" mass="7127">MHVPFLTRRTKSKFVIAKKGNVAETIYRFIRHEFVPIQYGGLSRPGDLQATKTGIGVHSERW</sequence>
<dbReference type="InterPro" id="IPR044834">
    <property type="entry name" value="PATL"/>
</dbReference>
<dbReference type="EMBL" id="LFYR01000614">
    <property type="protein sequence ID" value="KMZ72911.1"/>
    <property type="molecule type" value="Genomic_DNA"/>
</dbReference>
<dbReference type="SUPFAM" id="SSF52087">
    <property type="entry name" value="CRAL/TRIO domain"/>
    <property type="match status" value="1"/>
</dbReference>
<evidence type="ECO:0000313" key="1">
    <source>
        <dbReference type="EMBL" id="KMZ72911.1"/>
    </source>
</evidence>
<name>A0A0K9PV76_ZOSMR</name>
<reference evidence="2" key="1">
    <citation type="journal article" date="2016" name="Nature">
        <title>The genome of the seagrass Zostera marina reveals angiosperm adaptation to the sea.</title>
        <authorList>
            <person name="Olsen J.L."/>
            <person name="Rouze P."/>
            <person name="Verhelst B."/>
            <person name="Lin Y.-C."/>
            <person name="Bayer T."/>
            <person name="Collen J."/>
            <person name="Dattolo E."/>
            <person name="De Paoli E."/>
            <person name="Dittami S."/>
            <person name="Maumus F."/>
            <person name="Michel G."/>
            <person name="Kersting A."/>
            <person name="Lauritano C."/>
            <person name="Lohaus R."/>
            <person name="Toepel M."/>
            <person name="Tonon T."/>
            <person name="Vanneste K."/>
            <person name="Amirebrahimi M."/>
            <person name="Brakel J."/>
            <person name="Bostroem C."/>
            <person name="Chovatia M."/>
            <person name="Grimwood J."/>
            <person name="Jenkins J.W."/>
            <person name="Jueterbock A."/>
            <person name="Mraz A."/>
            <person name="Stam W.T."/>
            <person name="Tice H."/>
            <person name="Bornberg-Bauer E."/>
            <person name="Green P.J."/>
            <person name="Pearson G.A."/>
            <person name="Procaccini G."/>
            <person name="Duarte C.M."/>
            <person name="Schmutz J."/>
            <person name="Reusch T.B.H."/>
            <person name="Van de Peer Y."/>
        </authorList>
    </citation>
    <scope>NUCLEOTIDE SEQUENCE [LARGE SCALE GENOMIC DNA]</scope>
    <source>
        <strain evidence="2">cv. Finnish</strain>
    </source>
</reference>
<dbReference type="OrthoDB" id="75724at2759"/>
<dbReference type="PANTHER" id="PTHR45932">
    <property type="entry name" value="PATELLIN-1"/>
    <property type="match status" value="1"/>
</dbReference>
<keyword evidence="2" id="KW-1185">Reference proteome</keyword>
<dbReference type="Proteomes" id="UP000036987">
    <property type="component" value="Unassembled WGS sequence"/>
</dbReference>
<accession>A0A0K9PV76</accession>